<comment type="caution">
    <text evidence="3">The sequence shown here is derived from an EMBL/GenBank/DDBJ whole genome shotgun (WGS) entry which is preliminary data.</text>
</comment>
<dbReference type="PROSITE" id="PS00636">
    <property type="entry name" value="DNAJ_1"/>
    <property type="match status" value="1"/>
</dbReference>
<name>A0A2H6KCG0_9APIC</name>
<accession>A0A2H6KCG0</accession>
<proteinExistence type="predicted"/>
<feature type="compositionally biased region" description="Basic and acidic residues" evidence="1">
    <location>
        <begin position="98"/>
        <end position="109"/>
    </location>
</feature>
<dbReference type="Pfam" id="PF14308">
    <property type="entry name" value="DnaJ-X"/>
    <property type="match status" value="1"/>
</dbReference>
<organism evidence="3 4">
    <name type="scientific">Babesia ovata</name>
    <dbReference type="NCBI Taxonomy" id="189622"/>
    <lineage>
        <taxon>Eukaryota</taxon>
        <taxon>Sar</taxon>
        <taxon>Alveolata</taxon>
        <taxon>Apicomplexa</taxon>
        <taxon>Aconoidasida</taxon>
        <taxon>Piroplasmida</taxon>
        <taxon>Babesiidae</taxon>
        <taxon>Babesia</taxon>
    </lineage>
</organism>
<dbReference type="SUPFAM" id="SSF46565">
    <property type="entry name" value="Chaperone J-domain"/>
    <property type="match status" value="1"/>
</dbReference>
<keyword evidence="4" id="KW-1185">Reference proteome</keyword>
<dbReference type="Gene3D" id="1.10.287.110">
    <property type="entry name" value="DnaJ domain"/>
    <property type="match status" value="1"/>
</dbReference>
<dbReference type="InterPro" id="IPR018253">
    <property type="entry name" value="DnaJ_domain_CS"/>
</dbReference>
<feature type="region of interest" description="Disordered" evidence="1">
    <location>
        <begin position="211"/>
        <end position="236"/>
    </location>
</feature>
<dbReference type="RefSeq" id="XP_028866926.1">
    <property type="nucleotide sequence ID" value="XM_029011093.1"/>
</dbReference>
<dbReference type="AlphaFoldDB" id="A0A2H6KCG0"/>
<dbReference type="PROSITE" id="PS50076">
    <property type="entry name" value="DNAJ_2"/>
    <property type="match status" value="1"/>
</dbReference>
<dbReference type="InterPro" id="IPR036869">
    <property type="entry name" value="J_dom_sf"/>
</dbReference>
<evidence type="ECO:0000259" key="2">
    <source>
        <dbReference type="PROSITE" id="PS50076"/>
    </source>
</evidence>
<evidence type="ECO:0000256" key="1">
    <source>
        <dbReference type="SAM" id="MobiDB-lite"/>
    </source>
</evidence>
<feature type="compositionally biased region" description="Basic and acidic residues" evidence="1">
    <location>
        <begin position="138"/>
        <end position="164"/>
    </location>
</feature>
<gene>
    <name evidence="3" type="ORF">BOVATA_021760</name>
</gene>
<evidence type="ECO:0000313" key="3">
    <source>
        <dbReference type="EMBL" id="GBE60683.1"/>
    </source>
</evidence>
<dbReference type="InterPro" id="IPR026894">
    <property type="entry name" value="DnaJ_X"/>
</dbReference>
<dbReference type="InterPro" id="IPR052423">
    <property type="entry name" value="EMIR"/>
</dbReference>
<feature type="domain" description="J" evidence="2">
    <location>
        <begin position="245"/>
        <end position="310"/>
    </location>
</feature>
<reference evidence="3 4" key="1">
    <citation type="journal article" date="2017" name="BMC Genomics">
        <title>Whole-genome assembly of Babesia ovata and comparative genomics between closely related pathogens.</title>
        <authorList>
            <person name="Yamagishi J."/>
            <person name="Asada M."/>
            <person name="Hakimi H."/>
            <person name="Tanaka T.Q."/>
            <person name="Sugimoto C."/>
            <person name="Kawazu S."/>
        </authorList>
    </citation>
    <scope>NUCLEOTIDE SEQUENCE [LARGE SCALE GENOMIC DNA]</scope>
    <source>
        <strain evidence="3 4">Miyake</strain>
    </source>
</reference>
<dbReference type="EMBL" id="BDSA01000002">
    <property type="protein sequence ID" value="GBE60683.1"/>
    <property type="molecule type" value="Genomic_DNA"/>
</dbReference>
<evidence type="ECO:0000313" key="4">
    <source>
        <dbReference type="Proteomes" id="UP000236319"/>
    </source>
</evidence>
<dbReference type="PANTHER" id="PTHR44094">
    <property type="entry name" value="DNAJ HEAT SHOCK N-TERMINAL DOMAIN-CONTAINING PROTEIN"/>
    <property type="match status" value="1"/>
</dbReference>
<dbReference type="InterPro" id="IPR001623">
    <property type="entry name" value="DnaJ_domain"/>
</dbReference>
<dbReference type="PANTHER" id="PTHR44094:SF8">
    <property type="entry name" value="DNAJ HEAT SHOCK N-TERMINAL DOMAIN-CONTAINING PROTEIN-RELATED"/>
    <property type="match status" value="1"/>
</dbReference>
<dbReference type="Proteomes" id="UP000236319">
    <property type="component" value="Unassembled WGS sequence"/>
</dbReference>
<sequence length="571" mass="63563">MGITRASQVESARRSALLGRSSDVDVSWSLKVVANPEAFTSAQQSRYADQQCKPLQPEDIPLNVNIRARCIRSTSVQCDGINRHKYNSIAASRCGSDSGRRLTSDEQSDRFVGQENDTRGRGTGPVTRGSGSMFGVRDQYKMRDSDSLPRHLEDSSPTRSRDEGSSWFGSGFVDMVVHNTTQLANMLQWGERETYYSLSKDEAETNDLRSRMSHHMNDKADTSSGSGATEEDTGYTPNATVVDMTMYDRLGVECTASKSKIKQAYYKLALKYHPDKNPNDEDAKRKFQEIGEAYQILFDDATRQRYDSQGSAGATDFPTMDASLFFMLLYGSEALVDYIGTLKIANLVKYATSDGPRPKNMGSEMEVEQTYREVSLAVKLAKRLDEEVRGGEISEALREDLAKLCSGAFSDTLVDSIGWVYENCGDYFVADATTLWGIGTTVANVQAAGRTLGNTWSMAKSVVNVALLVKDLKSDQDQNQRLDQLKNIVENILSIVLYDVENTVRSAATKCCKDCDVSVEQRLERAHALVTLGRYMQETAKRYRSQLPETQDVTKRLLEAFEKATVKKDEA</sequence>
<dbReference type="CDD" id="cd06257">
    <property type="entry name" value="DnaJ"/>
    <property type="match status" value="1"/>
</dbReference>
<dbReference type="VEuPathDB" id="PiroplasmaDB:BOVATA_021760"/>
<dbReference type="SMART" id="SM00271">
    <property type="entry name" value="DnaJ"/>
    <property type="match status" value="1"/>
</dbReference>
<dbReference type="PRINTS" id="PR00625">
    <property type="entry name" value="JDOMAIN"/>
</dbReference>
<feature type="region of interest" description="Disordered" evidence="1">
    <location>
        <begin position="92"/>
        <end position="165"/>
    </location>
</feature>
<dbReference type="GeneID" id="39874453"/>
<protein>
    <submittedName>
        <fullName evidence="3">Domain-containing protein, putative</fullName>
    </submittedName>
</protein>
<feature type="compositionally biased region" description="Basic and acidic residues" evidence="1">
    <location>
        <begin position="211"/>
        <end position="221"/>
    </location>
</feature>
<dbReference type="Pfam" id="PF00226">
    <property type="entry name" value="DnaJ"/>
    <property type="match status" value="1"/>
</dbReference>
<dbReference type="OrthoDB" id="10250354at2759"/>